<reference evidence="3 4" key="1">
    <citation type="submission" date="2024-10" db="EMBL/GenBank/DDBJ databases">
        <title>Updated reference genomes for cyclostephanoid diatoms.</title>
        <authorList>
            <person name="Roberts W.R."/>
            <person name="Alverson A.J."/>
        </authorList>
    </citation>
    <scope>NUCLEOTIDE SEQUENCE [LARGE SCALE GENOMIC DNA]</scope>
    <source>
        <strain evidence="3 4">AJA010-31</strain>
    </source>
</reference>
<dbReference type="AlphaFoldDB" id="A0ABD3NXJ5"/>
<evidence type="ECO:0000313" key="3">
    <source>
        <dbReference type="EMBL" id="KAL3780317.1"/>
    </source>
</evidence>
<dbReference type="InterPro" id="IPR039757">
    <property type="entry name" value="EIF2D"/>
</dbReference>
<evidence type="ECO:0000313" key="4">
    <source>
        <dbReference type="Proteomes" id="UP001530400"/>
    </source>
</evidence>
<comment type="caution">
    <text evidence="3">The sequence shown here is derived from an EMBL/GenBank/DDBJ whole genome shotgun (WGS) entry which is preliminary data.</text>
</comment>
<dbReference type="Pfam" id="PF25304">
    <property type="entry name" value="WHD_eIF2D"/>
    <property type="match status" value="1"/>
</dbReference>
<dbReference type="InterPro" id="IPR036885">
    <property type="entry name" value="SWIB_MDM2_dom_sf"/>
</dbReference>
<dbReference type="InterPro" id="IPR001950">
    <property type="entry name" value="SUI1"/>
</dbReference>
<dbReference type="SUPFAM" id="SSF47592">
    <property type="entry name" value="SWIB/MDM2 domain"/>
    <property type="match status" value="1"/>
</dbReference>
<keyword evidence="4" id="KW-1185">Reference proteome</keyword>
<organism evidence="3 4">
    <name type="scientific">Cyclotella atomus</name>
    <dbReference type="NCBI Taxonomy" id="382360"/>
    <lineage>
        <taxon>Eukaryota</taxon>
        <taxon>Sar</taxon>
        <taxon>Stramenopiles</taxon>
        <taxon>Ochrophyta</taxon>
        <taxon>Bacillariophyta</taxon>
        <taxon>Coscinodiscophyceae</taxon>
        <taxon>Thalassiosirophycidae</taxon>
        <taxon>Stephanodiscales</taxon>
        <taxon>Stephanodiscaceae</taxon>
        <taxon>Cyclotella</taxon>
    </lineage>
</organism>
<dbReference type="PANTHER" id="PTHR12217:SF4">
    <property type="entry name" value="EUKARYOTIC TRANSLATION INITIATION FACTOR 2D"/>
    <property type="match status" value="1"/>
</dbReference>
<evidence type="ECO:0000259" key="2">
    <source>
        <dbReference type="PROSITE" id="PS50296"/>
    </source>
</evidence>
<dbReference type="EMBL" id="JALLPJ020000897">
    <property type="protein sequence ID" value="KAL3780317.1"/>
    <property type="molecule type" value="Genomic_DNA"/>
</dbReference>
<dbReference type="Pfam" id="PF01253">
    <property type="entry name" value="SUI1"/>
    <property type="match status" value="1"/>
</dbReference>
<proteinExistence type="predicted"/>
<feature type="domain" description="SUI1" evidence="2">
    <location>
        <begin position="678"/>
        <end position="756"/>
    </location>
</feature>
<dbReference type="SUPFAM" id="SSF55159">
    <property type="entry name" value="eIF1-like"/>
    <property type="match status" value="1"/>
</dbReference>
<feature type="compositionally biased region" description="Low complexity" evidence="1">
    <location>
        <begin position="153"/>
        <end position="166"/>
    </location>
</feature>
<evidence type="ECO:0000256" key="1">
    <source>
        <dbReference type="SAM" id="MobiDB-lite"/>
    </source>
</evidence>
<dbReference type="Proteomes" id="UP001530400">
    <property type="component" value="Unassembled WGS sequence"/>
</dbReference>
<dbReference type="PANTHER" id="PTHR12217">
    <property type="entry name" value="EUKARYOTIC TRANSLATION INITIATION FACTOR 2D"/>
    <property type="match status" value="1"/>
</dbReference>
<feature type="region of interest" description="Disordered" evidence="1">
    <location>
        <begin position="147"/>
        <end position="180"/>
    </location>
</feature>
<dbReference type="PROSITE" id="PS50296">
    <property type="entry name" value="SUI1"/>
    <property type="match status" value="1"/>
</dbReference>
<dbReference type="InterPro" id="IPR036877">
    <property type="entry name" value="SUI1_dom_sf"/>
</dbReference>
<name>A0ABD3NXJ5_9STRA</name>
<accession>A0ABD3NXJ5</accession>
<gene>
    <name evidence="3" type="ORF">ACHAWO_010104</name>
</gene>
<protein>
    <recommendedName>
        <fullName evidence="2">SUI1 domain-containing protein</fullName>
    </recommendedName>
</protein>
<dbReference type="Gene3D" id="3.10.400.20">
    <property type="match status" value="1"/>
</dbReference>
<dbReference type="InterPro" id="IPR057429">
    <property type="entry name" value="WH_eIF2D"/>
</dbReference>
<sequence length="790" mass="87219">MFHKPNSCTQGSKKDFPLRKSDRRKLRDRVIETLFTGSATSDSPTASWIDRAEKLIDDAFIGGGEILCRKLKLESGNVTLFLRTASEQSHAATTEPSSGDEQRILMNSFPITWPYTTSTQPILLEMEDIDRKLHLVPLLPLLAALPPPPVTQSTNSTDSSTNDTNDWPNTQIRSTNNTDERRYRIPSITIHPSTSKYLIRGAHLMKCGILLQYNPTFSPPWTLRQSKGLVSIRILDNPQILAVGFVERTLFREYCYSKKTNAKRDGISMGSGDWKDSLNGLVGVDTKGVGVEIVSCYGDDLWKIGLGSSNSNAKISDGVLLGVTNPLGGGRYDDGNFGNVGFCDGRIAVPILEVGQDDVSSSDYEGVETLQEPEEQSIEAVDGMEGLKISNQTETTEKLTSYANETSDATDENEIDHNAILEAAFYSSLLQLLTSKTPLPVPVSTYSAKYLMSAVPQSGPRLDMKQTTYKKIGPFLLEKESSGVIKIAPSKDKKDKCAFLIGIEKSHPDLLAFKRQWKREMEESGQDPTLAMADSKKKKLAVVDLFLIPRRISDGMQLPEDEVKAMNAKTEERRGTGYLTKTECRAILDNYIQKEGLTDPQSKNKMILINGPLCDALYRPSKKNKAADPDNTYYPTSVSCKDLIDQWMSKMDAGHALVEMPGSKILHLSRGEPKPVDIEVEFRQGNKKKFLTRIRGMEEYGVNAELLCNDVSTRFACSGSVEASPVGRAALKKGRVELVFQGHLSEELTALLTGDEKLSTHGGVKGSEFSLPKSVIKVNLRKGVPASKKR</sequence>
<feature type="compositionally biased region" description="Polar residues" evidence="1">
    <location>
        <begin position="167"/>
        <end position="177"/>
    </location>
</feature>
<dbReference type="Gene3D" id="3.30.780.10">
    <property type="entry name" value="SUI1-like domain"/>
    <property type="match status" value="1"/>
</dbReference>